<protein>
    <recommendedName>
        <fullName evidence="2">MAM domain-containing protein</fullName>
    </recommendedName>
</protein>
<feature type="domain" description="MAM" evidence="2">
    <location>
        <begin position="1"/>
        <end position="172"/>
    </location>
</feature>
<dbReference type="Gene3D" id="2.60.120.200">
    <property type="match status" value="1"/>
</dbReference>
<dbReference type="CDD" id="cd06263">
    <property type="entry name" value="MAM"/>
    <property type="match status" value="1"/>
</dbReference>
<dbReference type="InterPro" id="IPR013320">
    <property type="entry name" value="ConA-like_dom_sf"/>
</dbReference>
<dbReference type="PANTHER" id="PTHR23282">
    <property type="entry name" value="APICAL ENDOSOMAL GLYCOPROTEIN PRECURSOR"/>
    <property type="match status" value="1"/>
</dbReference>
<sequence length="172" mass="19160">MDDGASSFCGMTQSSDDSFDWSMGSGPTPSEETGPDRAYDGSYYIFIEASSPRRSGDSAKYDTTVSHILLTTGFPSRIFVPNLDRSGDMCVEFRYNMYGFHIGTLRLITRNSFNDETTEWEMIGEQGNQWTEQRVTLTDVQRSDLIGFVGIRADEYSGDISLDNVRISSGSC</sequence>
<keyword evidence="5" id="KW-1185">Reference proteome</keyword>
<dbReference type="OMA" id="WHYEEVT"/>
<accession>R7T5L4</accession>
<reference evidence="5" key="1">
    <citation type="submission" date="2012-12" db="EMBL/GenBank/DDBJ databases">
        <authorList>
            <person name="Hellsten U."/>
            <person name="Grimwood J."/>
            <person name="Chapman J.A."/>
            <person name="Shapiro H."/>
            <person name="Aerts A."/>
            <person name="Otillar R.P."/>
            <person name="Terry A.Y."/>
            <person name="Boore J.L."/>
            <person name="Simakov O."/>
            <person name="Marletaz F."/>
            <person name="Cho S.-J."/>
            <person name="Edsinger-Gonzales E."/>
            <person name="Havlak P."/>
            <person name="Kuo D.-H."/>
            <person name="Larsson T."/>
            <person name="Lv J."/>
            <person name="Arendt D."/>
            <person name="Savage R."/>
            <person name="Osoegawa K."/>
            <person name="de Jong P."/>
            <person name="Lindberg D.R."/>
            <person name="Seaver E.C."/>
            <person name="Weisblat D.A."/>
            <person name="Putnam N.H."/>
            <person name="Grigoriev I.V."/>
            <person name="Rokhsar D.S."/>
        </authorList>
    </citation>
    <scope>NUCLEOTIDE SEQUENCE</scope>
    <source>
        <strain evidence="5">I ESC-2004</strain>
    </source>
</reference>
<organism evidence="3">
    <name type="scientific">Capitella teleta</name>
    <name type="common">Polychaete worm</name>
    <dbReference type="NCBI Taxonomy" id="283909"/>
    <lineage>
        <taxon>Eukaryota</taxon>
        <taxon>Metazoa</taxon>
        <taxon>Spiralia</taxon>
        <taxon>Lophotrochozoa</taxon>
        <taxon>Annelida</taxon>
        <taxon>Polychaeta</taxon>
        <taxon>Sedentaria</taxon>
        <taxon>Scolecida</taxon>
        <taxon>Capitellidae</taxon>
        <taxon>Capitella</taxon>
    </lineage>
</organism>
<dbReference type="Pfam" id="PF00629">
    <property type="entry name" value="MAM"/>
    <property type="match status" value="1"/>
</dbReference>
<dbReference type="STRING" id="283909.R7T5L4"/>
<dbReference type="OrthoDB" id="412155at2759"/>
<dbReference type="Proteomes" id="UP000014760">
    <property type="component" value="Unassembled WGS sequence"/>
</dbReference>
<reference evidence="4" key="3">
    <citation type="submission" date="2015-06" db="UniProtKB">
        <authorList>
            <consortium name="EnsemblMetazoa"/>
        </authorList>
    </citation>
    <scope>IDENTIFICATION</scope>
</reference>
<evidence type="ECO:0000256" key="1">
    <source>
        <dbReference type="SAM" id="MobiDB-lite"/>
    </source>
</evidence>
<dbReference type="EMBL" id="AMQN01003431">
    <property type="status" value="NOT_ANNOTATED_CDS"/>
    <property type="molecule type" value="Genomic_DNA"/>
</dbReference>
<dbReference type="EnsemblMetazoa" id="CapteT184991">
    <property type="protein sequence ID" value="CapteP184991"/>
    <property type="gene ID" value="CapteG184991"/>
</dbReference>
<evidence type="ECO:0000313" key="5">
    <source>
        <dbReference type="Proteomes" id="UP000014760"/>
    </source>
</evidence>
<dbReference type="EMBL" id="KB311801">
    <property type="protein sequence ID" value="ELT88550.1"/>
    <property type="molecule type" value="Genomic_DNA"/>
</dbReference>
<proteinExistence type="predicted"/>
<evidence type="ECO:0000313" key="3">
    <source>
        <dbReference type="EMBL" id="ELT88550.1"/>
    </source>
</evidence>
<reference evidence="3 5" key="2">
    <citation type="journal article" date="2013" name="Nature">
        <title>Insights into bilaterian evolution from three spiralian genomes.</title>
        <authorList>
            <person name="Simakov O."/>
            <person name="Marletaz F."/>
            <person name="Cho S.J."/>
            <person name="Edsinger-Gonzales E."/>
            <person name="Havlak P."/>
            <person name="Hellsten U."/>
            <person name="Kuo D.H."/>
            <person name="Larsson T."/>
            <person name="Lv J."/>
            <person name="Arendt D."/>
            <person name="Savage R."/>
            <person name="Osoegawa K."/>
            <person name="de Jong P."/>
            <person name="Grimwood J."/>
            <person name="Chapman J.A."/>
            <person name="Shapiro H."/>
            <person name="Aerts A."/>
            <person name="Otillar R.P."/>
            <person name="Terry A.Y."/>
            <person name="Boore J.L."/>
            <person name="Grigoriev I.V."/>
            <person name="Lindberg D.R."/>
            <person name="Seaver E.C."/>
            <person name="Weisblat D.A."/>
            <person name="Putnam N.H."/>
            <person name="Rokhsar D.S."/>
        </authorList>
    </citation>
    <scope>NUCLEOTIDE SEQUENCE</scope>
    <source>
        <strain evidence="3 5">I ESC-2004</strain>
    </source>
</reference>
<dbReference type="GO" id="GO:0016020">
    <property type="term" value="C:membrane"/>
    <property type="evidence" value="ECO:0007669"/>
    <property type="project" value="InterPro"/>
</dbReference>
<dbReference type="AlphaFoldDB" id="R7T5L4"/>
<dbReference type="PROSITE" id="PS50060">
    <property type="entry name" value="MAM_2"/>
    <property type="match status" value="1"/>
</dbReference>
<gene>
    <name evidence="3" type="ORF">CAPTEDRAFT_184991</name>
</gene>
<name>R7T5L4_CAPTE</name>
<dbReference type="InterPro" id="IPR051560">
    <property type="entry name" value="MAM_domain-containing"/>
</dbReference>
<evidence type="ECO:0000313" key="4">
    <source>
        <dbReference type="EnsemblMetazoa" id="CapteP184991"/>
    </source>
</evidence>
<evidence type="ECO:0000259" key="2">
    <source>
        <dbReference type="PROSITE" id="PS50060"/>
    </source>
</evidence>
<feature type="region of interest" description="Disordered" evidence="1">
    <location>
        <begin position="1"/>
        <end position="37"/>
    </location>
</feature>
<dbReference type="HOGENOM" id="CLU_098682_0_1_1"/>
<dbReference type="SMART" id="SM00137">
    <property type="entry name" value="MAM"/>
    <property type="match status" value="1"/>
</dbReference>
<dbReference type="PANTHER" id="PTHR23282:SF142">
    <property type="entry name" value="MAM DOMAIN-CONTAINING PROTEIN"/>
    <property type="match status" value="1"/>
</dbReference>
<dbReference type="InterPro" id="IPR000998">
    <property type="entry name" value="MAM_dom"/>
</dbReference>
<dbReference type="SUPFAM" id="SSF49899">
    <property type="entry name" value="Concanavalin A-like lectins/glucanases"/>
    <property type="match status" value="1"/>
</dbReference>